<dbReference type="GO" id="GO:0016020">
    <property type="term" value="C:membrane"/>
    <property type="evidence" value="ECO:0007669"/>
    <property type="project" value="UniProtKB-SubCell"/>
</dbReference>
<dbReference type="SUPFAM" id="SSF144083">
    <property type="entry name" value="Magnesium transport protein CorA, transmembrane region"/>
    <property type="match status" value="1"/>
</dbReference>
<dbReference type="GeneID" id="28832148"/>
<protein>
    <recommendedName>
        <fullName evidence="6">CorA-like transporter domain-containing protein</fullName>
    </recommendedName>
</protein>
<evidence type="ECO:0000256" key="4">
    <source>
        <dbReference type="ARBA" id="ARBA00023136"/>
    </source>
</evidence>
<evidence type="ECO:0000259" key="6">
    <source>
        <dbReference type="Pfam" id="PF26616"/>
    </source>
</evidence>
<dbReference type="Proteomes" id="UP000070700">
    <property type="component" value="Unassembled WGS sequence"/>
</dbReference>
<keyword evidence="3 5" id="KW-1133">Transmembrane helix</keyword>
<dbReference type="OrthoDB" id="5396681at2759"/>
<sequence>MSTDGEFEKVEADWLRYPASLKDFDSIAVDSSACMEQIDRLSDVLFSKGTKVEVLESSISSGFLSRNSIWQANSLSPLRISKSSLLKILTRYEINPQLLDVVCAFGDKQISSDEVSEVGLYNTFDGMSYETSYQLRYVERNERAHGDPWSVRQTGVYHKISGVGTTGLTNMWMLLHPMPNSKAYRRLQESTSEDDAGEAVDADPLRLHLLVFSSYIDNWRLYLHDMTRQFLELEDNLMTSELRDRSEYTMLNFETLQQLRHLAGKLIPIPTILQASIKTLRSIAEMSSTLDLGFQTSPSSNIMLRKSKSSYHLRAFQNRLESYLESCYVLQSRIENMTKFLADGLNLQNQEISAESNGHLVTLTKDTVDDSATVRAITFVTLIYLPATFISGLLGSNLFAFESGTSDFVISHQFWLYFALTIPLTILTVGYWKYRTWKQAKKRAEDAALQHLNFV</sequence>
<keyword evidence="4 5" id="KW-0472">Membrane</keyword>
<dbReference type="RefSeq" id="XP_018073164.1">
    <property type="nucleotide sequence ID" value="XM_018222422.1"/>
</dbReference>
<dbReference type="InterPro" id="IPR058257">
    <property type="entry name" value="CorA-like_dom"/>
</dbReference>
<name>A0A194XF98_MOLSC</name>
<evidence type="ECO:0000313" key="7">
    <source>
        <dbReference type="EMBL" id="KUJ18809.1"/>
    </source>
</evidence>
<evidence type="ECO:0000313" key="8">
    <source>
        <dbReference type="Proteomes" id="UP000070700"/>
    </source>
</evidence>
<keyword evidence="8" id="KW-1185">Reference proteome</keyword>
<gene>
    <name evidence="7" type="ORF">LY89DRAFT_780813</name>
</gene>
<dbReference type="InterPro" id="IPR045863">
    <property type="entry name" value="CorA_TM1_TM2"/>
</dbReference>
<dbReference type="Gene3D" id="1.20.58.340">
    <property type="entry name" value="Magnesium transport protein CorA, transmembrane region"/>
    <property type="match status" value="1"/>
</dbReference>
<proteinExistence type="predicted"/>
<organism evidence="7 8">
    <name type="scientific">Mollisia scopiformis</name>
    <name type="common">Conifer needle endophyte fungus</name>
    <name type="synonym">Phialocephala scopiformis</name>
    <dbReference type="NCBI Taxonomy" id="149040"/>
    <lineage>
        <taxon>Eukaryota</taxon>
        <taxon>Fungi</taxon>
        <taxon>Dikarya</taxon>
        <taxon>Ascomycota</taxon>
        <taxon>Pezizomycotina</taxon>
        <taxon>Leotiomycetes</taxon>
        <taxon>Helotiales</taxon>
        <taxon>Mollisiaceae</taxon>
        <taxon>Mollisia</taxon>
    </lineage>
</organism>
<evidence type="ECO:0000256" key="5">
    <source>
        <dbReference type="SAM" id="Phobius"/>
    </source>
</evidence>
<evidence type="ECO:0000256" key="2">
    <source>
        <dbReference type="ARBA" id="ARBA00022692"/>
    </source>
</evidence>
<feature type="transmembrane region" description="Helical" evidence="5">
    <location>
        <begin position="372"/>
        <end position="394"/>
    </location>
</feature>
<reference evidence="7 8" key="1">
    <citation type="submission" date="2015-10" db="EMBL/GenBank/DDBJ databases">
        <title>Full genome of DAOMC 229536 Phialocephala scopiformis, a fungal endophyte of spruce producing the potent anti-insectan compound rugulosin.</title>
        <authorList>
            <consortium name="DOE Joint Genome Institute"/>
            <person name="Walker A.K."/>
            <person name="Frasz S.L."/>
            <person name="Seifert K.A."/>
            <person name="Miller J.D."/>
            <person name="Mondo S.J."/>
            <person name="Labutti K."/>
            <person name="Lipzen A."/>
            <person name="Dockter R."/>
            <person name="Kennedy M."/>
            <person name="Grigoriev I.V."/>
            <person name="Spatafora J.W."/>
        </authorList>
    </citation>
    <scope>NUCLEOTIDE SEQUENCE [LARGE SCALE GENOMIC DNA]</scope>
    <source>
        <strain evidence="7 8">CBS 120377</strain>
    </source>
</reference>
<dbReference type="AlphaFoldDB" id="A0A194XF98"/>
<dbReference type="Pfam" id="PF26616">
    <property type="entry name" value="CorA-like"/>
    <property type="match status" value="1"/>
</dbReference>
<keyword evidence="2 5" id="KW-0812">Transmembrane</keyword>
<feature type="transmembrane region" description="Helical" evidence="5">
    <location>
        <begin position="414"/>
        <end position="434"/>
    </location>
</feature>
<dbReference type="STRING" id="149040.A0A194XF98"/>
<evidence type="ECO:0000256" key="3">
    <source>
        <dbReference type="ARBA" id="ARBA00022989"/>
    </source>
</evidence>
<accession>A0A194XF98</accession>
<evidence type="ECO:0000256" key="1">
    <source>
        <dbReference type="ARBA" id="ARBA00004141"/>
    </source>
</evidence>
<dbReference type="KEGG" id="psco:LY89DRAFT_780813"/>
<comment type="subcellular location">
    <subcellularLocation>
        <location evidence="1">Membrane</location>
        <topology evidence="1">Multi-pass membrane protein</topology>
    </subcellularLocation>
</comment>
<dbReference type="EMBL" id="KQ947412">
    <property type="protein sequence ID" value="KUJ18809.1"/>
    <property type="molecule type" value="Genomic_DNA"/>
</dbReference>
<dbReference type="InParanoid" id="A0A194XF98"/>
<feature type="domain" description="CorA-like transporter" evidence="6">
    <location>
        <begin position="126"/>
        <end position="232"/>
    </location>
</feature>